<keyword evidence="2" id="KW-1185">Reference proteome</keyword>
<dbReference type="Proteomes" id="UP001186974">
    <property type="component" value="Unassembled WGS sequence"/>
</dbReference>
<protein>
    <submittedName>
        <fullName evidence="1">Uncharacterized protein</fullName>
    </submittedName>
</protein>
<dbReference type="EMBL" id="JAWDJW010001287">
    <property type="protein sequence ID" value="KAK3079225.1"/>
    <property type="molecule type" value="Genomic_DNA"/>
</dbReference>
<organism evidence="1 2">
    <name type="scientific">Coniosporium uncinatum</name>
    <dbReference type="NCBI Taxonomy" id="93489"/>
    <lineage>
        <taxon>Eukaryota</taxon>
        <taxon>Fungi</taxon>
        <taxon>Dikarya</taxon>
        <taxon>Ascomycota</taxon>
        <taxon>Pezizomycotina</taxon>
        <taxon>Dothideomycetes</taxon>
        <taxon>Dothideomycetes incertae sedis</taxon>
        <taxon>Coniosporium</taxon>
    </lineage>
</organism>
<sequence length="155" mass="16790">PPPEPEVLSPADLSSMHLQEALSMANPHHEEDASPTIEMQTYARRSSNNNNKHSRRRSSSASAGATVDPNSEFGKILAVTAVRQREPRENSDFLRVIVLEMNMRRSGKLDGKAGGRARVWLPPRKTGGGGGGIGGAQESGRRRGSVPRRWVGEVA</sequence>
<accession>A0ACC3DRH7</accession>
<comment type="caution">
    <text evidence="1">The sequence shown here is derived from an EMBL/GenBank/DDBJ whole genome shotgun (WGS) entry which is preliminary data.</text>
</comment>
<gene>
    <name evidence="1" type="ORF">LTS18_005421</name>
</gene>
<proteinExistence type="predicted"/>
<evidence type="ECO:0000313" key="2">
    <source>
        <dbReference type="Proteomes" id="UP001186974"/>
    </source>
</evidence>
<feature type="non-terminal residue" evidence="1">
    <location>
        <position position="1"/>
    </location>
</feature>
<name>A0ACC3DRH7_9PEZI</name>
<evidence type="ECO:0000313" key="1">
    <source>
        <dbReference type="EMBL" id="KAK3079225.1"/>
    </source>
</evidence>
<reference evidence="1" key="1">
    <citation type="submission" date="2024-09" db="EMBL/GenBank/DDBJ databases">
        <title>Black Yeasts Isolated from many extreme environments.</title>
        <authorList>
            <person name="Coleine C."/>
            <person name="Stajich J.E."/>
            <person name="Selbmann L."/>
        </authorList>
    </citation>
    <scope>NUCLEOTIDE SEQUENCE</scope>
    <source>
        <strain evidence="1">CCFEE 5737</strain>
    </source>
</reference>